<evidence type="ECO:0000313" key="1">
    <source>
        <dbReference type="EMBL" id="ODO05342.1"/>
    </source>
</evidence>
<dbReference type="GeneID" id="30191248"/>
<dbReference type="AlphaFoldDB" id="A0A1E3JZK6"/>
<name>A0A1E3JZK6_9TREE</name>
<keyword evidence="2" id="KW-1185">Reference proteome</keyword>
<evidence type="ECO:0000313" key="2">
    <source>
        <dbReference type="Proteomes" id="UP000094819"/>
    </source>
</evidence>
<dbReference type="EMBL" id="AWGH01000004">
    <property type="protein sequence ID" value="ODO05342.1"/>
    <property type="molecule type" value="Genomic_DNA"/>
</dbReference>
<gene>
    <name evidence="1" type="ORF">L198_02035</name>
</gene>
<dbReference type="RefSeq" id="XP_019033997.1">
    <property type="nucleotide sequence ID" value="XM_019174190.1"/>
</dbReference>
<reference evidence="1 2" key="1">
    <citation type="submission" date="2016-06" db="EMBL/GenBank/DDBJ databases">
        <title>Evolution of pathogenesis and genome organization in the Tremellales.</title>
        <authorList>
            <person name="Cuomo C."/>
            <person name="Litvintseva A."/>
            <person name="Heitman J."/>
            <person name="Chen Y."/>
            <person name="Sun S."/>
            <person name="Springer D."/>
            <person name="Dromer F."/>
            <person name="Young S."/>
            <person name="Zeng Q."/>
            <person name="Chapman S."/>
            <person name="Gujja S."/>
            <person name="Saif S."/>
            <person name="Birren B."/>
        </authorList>
    </citation>
    <scope>NUCLEOTIDE SEQUENCE [LARGE SCALE GENOMIC DNA]</scope>
    <source>
        <strain evidence="1 2">CBS 7118</strain>
    </source>
</reference>
<accession>A0A1E3JZK6</accession>
<protein>
    <submittedName>
        <fullName evidence="1">Uncharacterized protein</fullName>
    </submittedName>
</protein>
<proteinExistence type="predicted"/>
<organism evidence="1 2">
    <name type="scientific">Cryptococcus wingfieldii CBS 7118</name>
    <dbReference type="NCBI Taxonomy" id="1295528"/>
    <lineage>
        <taxon>Eukaryota</taxon>
        <taxon>Fungi</taxon>
        <taxon>Dikarya</taxon>
        <taxon>Basidiomycota</taxon>
        <taxon>Agaricomycotina</taxon>
        <taxon>Tremellomycetes</taxon>
        <taxon>Tremellales</taxon>
        <taxon>Cryptococcaceae</taxon>
        <taxon>Cryptococcus</taxon>
    </lineage>
</organism>
<comment type="caution">
    <text evidence="1">The sequence shown here is derived from an EMBL/GenBank/DDBJ whole genome shotgun (WGS) entry which is preliminary data.</text>
</comment>
<dbReference type="Proteomes" id="UP000094819">
    <property type="component" value="Unassembled WGS sequence"/>
</dbReference>
<dbReference type="OrthoDB" id="2577557at2759"/>
<sequence>MTACIVVSVASFVSVIDVKPNVSIPAAFTKIYQGGKSVTKSKGKKTSSASKHFIHHHAVKDFRTSIPAPAYKAHHYKGSTKVTVTAVSQKWAAGHGHGTTKVLLYRTPAEEVNLSPTSTSTGPKANYKGTHLGGTRVCLTPTQCATSHLGGTKVRLSLAPISGACPPAISQVVPTIFFAPPAPPATVDWTASHLGGTKVLLQRPGPPMVKAEDKMEEKPFAHATQAPKRWAASHVGGSRLRLSRTAL</sequence>